<dbReference type="Pfam" id="PF00566">
    <property type="entry name" value="RabGAP-TBC"/>
    <property type="match status" value="1"/>
</dbReference>
<feature type="region of interest" description="Disordered" evidence="2">
    <location>
        <begin position="59"/>
        <end position="104"/>
    </location>
</feature>
<feature type="compositionally biased region" description="Low complexity" evidence="2">
    <location>
        <begin position="67"/>
        <end position="96"/>
    </location>
</feature>
<gene>
    <name evidence="4" type="ORF">CALCODRAFT_488615</name>
</gene>
<dbReference type="SUPFAM" id="SSF47923">
    <property type="entry name" value="Ypt/Rab-GAP domain of gyp1p"/>
    <property type="match status" value="2"/>
</dbReference>
<proteinExistence type="predicted"/>
<organism evidence="4 5">
    <name type="scientific">Calocera cornea HHB12733</name>
    <dbReference type="NCBI Taxonomy" id="1353952"/>
    <lineage>
        <taxon>Eukaryota</taxon>
        <taxon>Fungi</taxon>
        <taxon>Dikarya</taxon>
        <taxon>Basidiomycota</taxon>
        <taxon>Agaricomycotina</taxon>
        <taxon>Dacrymycetes</taxon>
        <taxon>Dacrymycetales</taxon>
        <taxon>Dacrymycetaceae</taxon>
        <taxon>Calocera</taxon>
    </lineage>
</organism>
<evidence type="ECO:0000313" key="4">
    <source>
        <dbReference type="EMBL" id="KZT50548.1"/>
    </source>
</evidence>
<keyword evidence="1" id="KW-0343">GTPase activation</keyword>
<keyword evidence="5" id="KW-1185">Reference proteome</keyword>
<reference evidence="4 5" key="1">
    <citation type="journal article" date="2016" name="Mol. Biol. Evol.">
        <title>Comparative Genomics of Early-Diverging Mushroom-Forming Fungi Provides Insights into the Origins of Lignocellulose Decay Capabilities.</title>
        <authorList>
            <person name="Nagy L.G."/>
            <person name="Riley R."/>
            <person name="Tritt A."/>
            <person name="Adam C."/>
            <person name="Daum C."/>
            <person name="Floudas D."/>
            <person name="Sun H."/>
            <person name="Yadav J.S."/>
            <person name="Pangilinan J."/>
            <person name="Larsson K.H."/>
            <person name="Matsuura K."/>
            <person name="Barry K."/>
            <person name="Labutti K."/>
            <person name="Kuo R."/>
            <person name="Ohm R.A."/>
            <person name="Bhattacharya S.S."/>
            <person name="Shirouzu T."/>
            <person name="Yoshinaga Y."/>
            <person name="Martin F.M."/>
            <person name="Grigoriev I.V."/>
            <person name="Hibbett D.S."/>
        </authorList>
    </citation>
    <scope>NUCLEOTIDE SEQUENCE [LARGE SCALE GENOMIC DNA]</scope>
    <source>
        <strain evidence="4 5">HHB12733</strain>
    </source>
</reference>
<dbReference type="Gene3D" id="1.10.8.1310">
    <property type="match status" value="1"/>
</dbReference>
<protein>
    <recommendedName>
        <fullName evidence="3">Rab-GAP TBC domain-containing protein</fullName>
    </recommendedName>
</protein>
<dbReference type="EMBL" id="KV424162">
    <property type="protein sequence ID" value="KZT50548.1"/>
    <property type="molecule type" value="Genomic_DNA"/>
</dbReference>
<dbReference type="InterPro" id="IPR035969">
    <property type="entry name" value="Rab-GAP_TBC_sf"/>
</dbReference>
<evidence type="ECO:0000313" key="5">
    <source>
        <dbReference type="Proteomes" id="UP000076842"/>
    </source>
</evidence>
<evidence type="ECO:0000256" key="1">
    <source>
        <dbReference type="ARBA" id="ARBA00022468"/>
    </source>
</evidence>
<dbReference type="AlphaFoldDB" id="A0A165CBS3"/>
<name>A0A165CBS3_9BASI</name>
<dbReference type="SMART" id="SM00164">
    <property type="entry name" value="TBC"/>
    <property type="match status" value="1"/>
</dbReference>
<dbReference type="Proteomes" id="UP000076842">
    <property type="component" value="Unassembled WGS sequence"/>
</dbReference>
<dbReference type="GO" id="GO:0005096">
    <property type="term" value="F:GTPase activator activity"/>
    <property type="evidence" value="ECO:0007669"/>
    <property type="project" value="UniProtKB-KW"/>
</dbReference>
<dbReference type="PROSITE" id="PS50086">
    <property type="entry name" value="TBC_RABGAP"/>
    <property type="match status" value="1"/>
</dbReference>
<sequence>MDGDAHTPTPHRDGECQVLDAVRAGDIRALQELSLSPAGFASGHARKVAWPYLLQVDPSEPEREAGPSTRTLTPTSASPSSPSSSSSSGAQLPTSLPDDQDLEEPHKDEFQVKLDTDRSFVLYPALHDTPKSRLQQRLNTLITRILRRRRALSYVQGYHDVLAVLQLTLCPSDAPSGAEEWVLRRCAERITLYRFRDAMGHGLEPLLGLLRILRRLLRLADPPFARLIEQTTPLPYYALSNLLTLFAHDVPTLPLIQHIWDFLLCREPVVVVYLAAALILERKAEVLRRVEEEGDEGA</sequence>
<dbReference type="PANTHER" id="PTHR20913">
    <property type="entry name" value="TBC1 DOMAIN FAMILY MEMBER 20/GTPASE"/>
    <property type="match status" value="1"/>
</dbReference>
<dbReference type="STRING" id="1353952.A0A165CBS3"/>
<dbReference type="GO" id="GO:0006888">
    <property type="term" value="P:endoplasmic reticulum to Golgi vesicle-mediated transport"/>
    <property type="evidence" value="ECO:0007669"/>
    <property type="project" value="TreeGrafter"/>
</dbReference>
<feature type="domain" description="Rab-GAP TBC" evidence="3">
    <location>
        <begin position="40"/>
        <end position="267"/>
    </location>
</feature>
<feature type="non-terminal residue" evidence="4">
    <location>
        <position position="298"/>
    </location>
</feature>
<evidence type="ECO:0000259" key="3">
    <source>
        <dbReference type="PROSITE" id="PS50086"/>
    </source>
</evidence>
<evidence type="ECO:0000256" key="2">
    <source>
        <dbReference type="SAM" id="MobiDB-lite"/>
    </source>
</evidence>
<dbReference type="OrthoDB" id="10249988at2759"/>
<dbReference type="GO" id="GO:0005789">
    <property type="term" value="C:endoplasmic reticulum membrane"/>
    <property type="evidence" value="ECO:0007669"/>
    <property type="project" value="TreeGrafter"/>
</dbReference>
<dbReference type="InParanoid" id="A0A165CBS3"/>
<dbReference type="Gene3D" id="1.10.472.80">
    <property type="entry name" value="Ypt/Rab-GAP domain of gyp1p, domain 3"/>
    <property type="match status" value="1"/>
</dbReference>
<dbReference type="InterPro" id="IPR000195">
    <property type="entry name" value="Rab-GAP-TBC_dom"/>
</dbReference>
<dbReference type="PANTHER" id="PTHR20913:SF7">
    <property type="entry name" value="RE60063P"/>
    <property type="match status" value="1"/>
</dbReference>
<accession>A0A165CBS3</accession>
<dbReference type="InterPro" id="IPR045913">
    <property type="entry name" value="TBC20/Gyp8-like"/>
</dbReference>